<evidence type="ECO:0000313" key="4">
    <source>
        <dbReference type="EMBL" id="HIX56894.1"/>
    </source>
</evidence>
<feature type="signal peptide" evidence="2">
    <location>
        <begin position="1"/>
        <end position="24"/>
    </location>
</feature>
<protein>
    <submittedName>
        <fullName evidence="4">DUF4384 domain-containing protein</fullName>
    </submittedName>
</protein>
<organism evidence="4 5">
    <name type="scientific">Candidatus Anaerobiospirillum pullistercoris</name>
    <dbReference type="NCBI Taxonomy" id="2838452"/>
    <lineage>
        <taxon>Bacteria</taxon>
        <taxon>Pseudomonadati</taxon>
        <taxon>Pseudomonadota</taxon>
        <taxon>Gammaproteobacteria</taxon>
        <taxon>Aeromonadales</taxon>
        <taxon>Succinivibrionaceae</taxon>
        <taxon>Anaerobiospirillum</taxon>
    </lineage>
</organism>
<comment type="caution">
    <text evidence="4">The sequence shown here is derived from an EMBL/GenBank/DDBJ whole genome shotgun (WGS) entry which is preliminary data.</text>
</comment>
<dbReference type="Pfam" id="PF14326">
    <property type="entry name" value="DUF4384"/>
    <property type="match status" value="1"/>
</dbReference>
<evidence type="ECO:0000313" key="5">
    <source>
        <dbReference type="Proteomes" id="UP000886829"/>
    </source>
</evidence>
<dbReference type="InterPro" id="IPR025493">
    <property type="entry name" value="DUF4384"/>
</dbReference>
<reference evidence="4" key="2">
    <citation type="submission" date="2021-04" db="EMBL/GenBank/DDBJ databases">
        <authorList>
            <person name="Gilroy R."/>
        </authorList>
    </citation>
    <scope>NUCLEOTIDE SEQUENCE</scope>
    <source>
        <strain evidence="4">USASDec5-558</strain>
    </source>
</reference>
<name>A0A9D1WCW8_9GAMM</name>
<sequence>MKKSVFALSLLAAATFGLCSTTYAANRDLVFEEDEETVTAPADSANETIAVKTTVQLTRNGETSNVLPDAEFQSGDRVKLLFTSNVDGYVYWLAKGTSGNYSVLFPNAKAGMSNEIKRNQEYTVPAKGSFRFDDTPGNEELLCIVSTTRIPEIEEAAGNNFQDPSAIDNATAKQEKRKSSNRDLVFEEEDEGSVNTVAQETPKGEPFVAFYTLKHN</sequence>
<feature type="region of interest" description="Disordered" evidence="1">
    <location>
        <begin position="160"/>
        <end position="181"/>
    </location>
</feature>
<proteinExistence type="predicted"/>
<feature type="chain" id="PRO_5039499768" evidence="2">
    <location>
        <begin position="25"/>
        <end position="216"/>
    </location>
</feature>
<evidence type="ECO:0000259" key="3">
    <source>
        <dbReference type="Pfam" id="PF14326"/>
    </source>
</evidence>
<evidence type="ECO:0000256" key="2">
    <source>
        <dbReference type="SAM" id="SignalP"/>
    </source>
</evidence>
<keyword evidence="2" id="KW-0732">Signal</keyword>
<reference evidence="4" key="1">
    <citation type="journal article" date="2021" name="PeerJ">
        <title>Extensive microbial diversity within the chicken gut microbiome revealed by metagenomics and culture.</title>
        <authorList>
            <person name="Gilroy R."/>
            <person name="Ravi A."/>
            <person name="Getino M."/>
            <person name="Pursley I."/>
            <person name="Horton D.L."/>
            <person name="Alikhan N.F."/>
            <person name="Baker D."/>
            <person name="Gharbi K."/>
            <person name="Hall N."/>
            <person name="Watson M."/>
            <person name="Adriaenssens E.M."/>
            <person name="Foster-Nyarko E."/>
            <person name="Jarju S."/>
            <person name="Secka A."/>
            <person name="Antonio M."/>
            <person name="Oren A."/>
            <person name="Chaudhuri R.R."/>
            <person name="La Ragione R."/>
            <person name="Hildebrand F."/>
            <person name="Pallen M.J."/>
        </authorList>
    </citation>
    <scope>NUCLEOTIDE SEQUENCE</scope>
    <source>
        <strain evidence="4">USASDec5-558</strain>
    </source>
</reference>
<dbReference type="EMBL" id="DXEV01000103">
    <property type="protein sequence ID" value="HIX56894.1"/>
    <property type="molecule type" value="Genomic_DNA"/>
</dbReference>
<gene>
    <name evidence="4" type="ORF">H9850_05425</name>
</gene>
<dbReference type="Proteomes" id="UP000886829">
    <property type="component" value="Unassembled WGS sequence"/>
</dbReference>
<evidence type="ECO:0000256" key="1">
    <source>
        <dbReference type="SAM" id="MobiDB-lite"/>
    </source>
</evidence>
<accession>A0A9D1WCW8</accession>
<feature type="domain" description="DUF4384" evidence="3">
    <location>
        <begin position="72"/>
        <end position="148"/>
    </location>
</feature>
<dbReference type="AlphaFoldDB" id="A0A9D1WCW8"/>